<dbReference type="PANTHER" id="PTHR36960:SF1">
    <property type="entry name" value="SI:DKEY-32E6.3"/>
    <property type="match status" value="1"/>
</dbReference>
<protein>
    <submittedName>
        <fullName evidence="1">Uncharacterized protein</fullName>
    </submittedName>
</protein>
<dbReference type="EMBL" id="ATMH01009439">
    <property type="protein sequence ID" value="EPY19475.1"/>
    <property type="molecule type" value="Genomic_DNA"/>
</dbReference>
<accession>S9V938</accession>
<dbReference type="Proteomes" id="UP000015354">
    <property type="component" value="Unassembled WGS sequence"/>
</dbReference>
<dbReference type="AlphaFoldDB" id="S9V938"/>
<name>S9V938_9TRYP</name>
<evidence type="ECO:0000313" key="2">
    <source>
        <dbReference type="Proteomes" id="UP000015354"/>
    </source>
</evidence>
<comment type="caution">
    <text evidence="1">The sequence shown here is derived from an EMBL/GenBank/DDBJ whole genome shotgun (WGS) entry which is preliminary data.</text>
</comment>
<dbReference type="OrthoDB" id="417678at2759"/>
<dbReference type="PANTHER" id="PTHR36960">
    <property type="entry name" value="SI:DKEY-32E6.3"/>
    <property type="match status" value="1"/>
</dbReference>
<proteinExistence type="predicted"/>
<gene>
    <name evidence="1" type="ORF">STCU_09439</name>
</gene>
<keyword evidence="2" id="KW-1185">Reference proteome</keyword>
<sequence>MSRAYLEKCAKKHLIIHMDINKTIIQIDAAGGRTMEDVLNSNAAANVFGCIDPSGGWRALHGPSEARPAHVDGEVLTYEDYVDRVHCEPAGMQQLPKVERDALWKKISGARRAASRKFTFPGEAGEKYAYLVEEQRKCLTIKEGAAPTYYSIIPSFFHFINTLSELHWPFTLIFRTFGSDLDSVLKEWKQFVDGDHICKSKGTVLEELRKNYIDPATGCVYRDARHLYLCLGPSVSATTRSSALTHMEDATPDAIEKELYLVEGCQSVRQTSFKELNELLLAFYRTSNNIGGLVDYYPCWAQGAERRSGGKVFPVESKGSQDHYYVFSMTIFLSVMKSRSSTYETSVPVKVCWVKRSSSPSAFM</sequence>
<evidence type="ECO:0000313" key="1">
    <source>
        <dbReference type="EMBL" id="EPY19475.1"/>
    </source>
</evidence>
<reference evidence="1 2" key="1">
    <citation type="journal article" date="2013" name="PLoS ONE">
        <title>Predicting the Proteins of Angomonas deanei, Strigomonas culicis and Their Respective Endosymbionts Reveals New Aspects of the Trypanosomatidae Family.</title>
        <authorList>
            <person name="Motta M.C."/>
            <person name="Martins A.C."/>
            <person name="de Souza S.S."/>
            <person name="Catta-Preta C.M."/>
            <person name="Silva R."/>
            <person name="Klein C.C."/>
            <person name="de Almeida L.G."/>
            <person name="de Lima Cunha O."/>
            <person name="Ciapina L.P."/>
            <person name="Brocchi M."/>
            <person name="Colabardini A.C."/>
            <person name="de Araujo Lima B."/>
            <person name="Machado C.R."/>
            <person name="de Almeida Soares C.M."/>
            <person name="Probst C.M."/>
            <person name="de Menezes C.B."/>
            <person name="Thompson C.E."/>
            <person name="Bartholomeu D.C."/>
            <person name="Gradia D.F."/>
            <person name="Pavoni D.P."/>
            <person name="Grisard E.C."/>
            <person name="Fantinatti-Garboggini F."/>
            <person name="Marchini F.K."/>
            <person name="Rodrigues-Luiz G.F."/>
            <person name="Wagner G."/>
            <person name="Goldman G.H."/>
            <person name="Fietto J.L."/>
            <person name="Elias M.C."/>
            <person name="Goldman M.H."/>
            <person name="Sagot M.F."/>
            <person name="Pereira M."/>
            <person name="Stoco P.H."/>
            <person name="de Mendonca-Neto R.P."/>
            <person name="Teixeira S.M."/>
            <person name="Maciel T.E."/>
            <person name="de Oliveira Mendes T.A."/>
            <person name="Urmenyi T.P."/>
            <person name="de Souza W."/>
            <person name="Schenkman S."/>
            <person name="de Vasconcelos A.T."/>
        </authorList>
    </citation>
    <scope>NUCLEOTIDE SEQUENCE [LARGE SCALE GENOMIC DNA]</scope>
</reference>
<organism evidence="1 2">
    <name type="scientific">Strigomonas culicis</name>
    <dbReference type="NCBI Taxonomy" id="28005"/>
    <lineage>
        <taxon>Eukaryota</taxon>
        <taxon>Discoba</taxon>
        <taxon>Euglenozoa</taxon>
        <taxon>Kinetoplastea</taxon>
        <taxon>Metakinetoplastina</taxon>
        <taxon>Trypanosomatida</taxon>
        <taxon>Trypanosomatidae</taxon>
        <taxon>Strigomonadinae</taxon>
        <taxon>Strigomonas</taxon>
    </lineage>
</organism>